<dbReference type="STRING" id="1427518.XSR1_210042"/>
<evidence type="ECO:0000313" key="2">
    <source>
        <dbReference type="Proteomes" id="UP000019202"/>
    </source>
</evidence>
<proteinExistence type="predicted"/>
<accession>W1IY96</accession>
<name>W1IY96_9GAMM</name>
<dbReference type="AlphaFoldDB" id="W1IY96"/>
<organism evidence="1 2">
    <name type="scientific">Xenorhabdus szentirmaii DSM 16338</name>
    <dbReference type="NCBI Taxonomy" id="1427518"/>
    <lineage>
        <taxon>Bacteria</taxon>
        <taxon>Pseudomonadati</taxon>
        <taxon>Pseudomonadota</taxon>
        <taxon>Gammaproteobacteria</taxon>
        <taxon>Enterobacterales</taxon>
        <taxon>Morganellaceae</taxon>
        <taxon>Xenorhabdus</taxon>
    </lineage>
</organism>
<reference evidence="1" key="1">
    <citation type="submission" date="2013-11" db="EMBL/GenBank/DDBJ databases">
        <title>Draft genome sequence and annotation of the entomopathogenic bacteria, Xenorhabdus cabanillasi strain JM26 and Xenorhabdus szentirmai strain DSM 16338.</title>
        <authorList>
            <person name="Gualtieri M."/>
            <person name="Ogier J.C."/>
            <person name="Pages S."/>
            <person name="Givaudan A."/>
            <person name="Gaudriault S."/>
        </authorList>
    </citation>
    <scope>NUCLEOTIDE SEQUENCE [LARGE SCALE GENOMIC DNA]</scope>
    <source>
        <strain evidence="1">DSM 16338</strain>
    </source>
</reference>
<keyword evidence="2" id="KW-1185">Reference proteome</keyword>
<sequence>MVINNCSELLSVKLTPENADGREPVNKTVFNRNRQYSIEKCFPDSTFKTPGIYCGVFILW</sequence>
<dbReference type="Proteomes" id="UP000019202">
    <property type="component" value="Unassembled WGS sequence"/>
</dbReference>
<comment type="caution">
    <text evidence="1">The sequence shown here is derived from an EMBL/GenBank/DDBJ whole genome shotgun (WGS) entry which is preliminary data.</text>
</comment>
<evidence type="ECO:0000313" key="1">
    <source>
        <dbReference type="EMBL" id="CDL82606.1"/>
    </source>
</evidence>
<dbReference type="EMBL" id="CBXF010000079">
    <property type="protein sequence ID" value="CDL82606.1"/>
    <property type="molecule type" value="Genomic_DNA"/>
</dbReference>
<protein>
    <submittedName>
        <fullName evidence="1">Uncharacterized protein</fullName>
    </submittedName>
</protein>
<gene>
    <name evidence="1" type="ORF">XSR1_210042</name>
</gene>